<evidence type="ECO:0000256" key="3">
    <source>
        <dbReference type="ARBA" id="ARBA00022692"/>
    </source>
</evidence>
<organism evidence="10">
    <name type="scientific">freshwater metagenome</name>
    <dbReference type="NCBI Taxonomy" id="449393"/>
    <lineage>
        <taxon>unclassified sequences</taxon>
        <taxon>metagenomes</taxon>
        <taxon>ecological metagenomes</taxon>
    </lineage>
</organism>
<feature type="transmembrane region" description="Helical" evidence="9">
    <location>
        <begin position="60"/>
        <end position="78"/>
    </location>
</feature>
<evidence type="ECO:0000256" key="1">
    <source>
        <dbReference type="ARBA" id="ARBA00004651"/>
    </source>
</evidence>
<feature type="transmembrane region" description="Helical" evidence="9">
    <location>
        <begin position="99"/>
        <end position="121"/>
    </location>
</feature>
<proteinExistence type="predicted"/>
<feature type="transmembrane region" description="Helical" evidence="9">
    <location>
        <begin position="28"/>
        <end position="48"/>
    </location>
</feature>
<evidence type="ECO:0000256" key="2">
    <source>
        <dbReference type="ARBA" id="ARBA00022475"/>
    </source>
</evidence>
<dbReference type="EMBL" id="CAFAAG010000016">
    <property type="protein sequence ID" value="CAB4788391.1"/>
    <property type="molecule type" value="Genomic_DNA"/>
</dbReference>
<keyword evidence="6 9" id="KW-1133">Transmembrane helix</keyword>
<feature type="transmembrane region" description="Helical" evidence="9">
    <location>
        <begin position="348"/>
        <end position="370"/>
    </location>
</feature>
<feature type="transmembrane region" description="Helical" evidence="9">
    <location>
        <begin position="193"/>
        <end position="213"/>
    </location>
</feature>
<evidence type="ECO:0000256" key="7">
    <source>
        <dbReference type="ARBA" id="ARBA00023136"/>
    </source>
</evidence>
<feature type="transmembrane region" description="Helical" evidence="9">
    <location>
        <begin position="401"/>
        <end position="423"/>
    </location>
</feature>
<dbReference type="InterPro" id="IPR050833">
    <property type="entry name" value="Poly_Biosynth_Transport"/>
</dbReference>
<evidence type="ECO:0000313" key="10">
    <source>
        <dbReference type="EMBL" id="CAB4788391.1"/>
    </source>
</evidence>
<keyword evidence="7 9" id="KW-0472">Membrane</keyword>
<dbReference type="AlphaFoldDB" id="A0A6J6WT23"/>
<dbReference type="Pfam" id="PF03023">
    <property type="entry name" value="MurJ"/>
    <property type="match status" value="1"/>
</dbReference>
<feature type="transmembrane region" description="Helical" evidence="9">
    <location>
        <begin position="377"/>
        <end position="395"/>
    </location>
</feature>
<keyword evidence="2" id="KW-1003">Cell membrane</keyword>
<feature type="transmembrane region" description="Helical" evidence="9">
    <location>
        <begin position="274"/>
        <end position="292"/>
    </location>
</feature>
<evidence type="ECO:0000256" key="5">
    <source>
        <dbReference type="ARBA" id="ARBA00022984"/>
    </source>
</evidence>
<dbReference type="PANTHER" id="PTHR30250:SF11">
    <property type="entry name" value="O-ANTIGEN TRANSPORTER-RELATED"/>
    <property type="match status" value="1"/>
</dbReference>
<evidence type="ECO:0000256" key="9">
    <source>
        <dbReference type="SAM" id="Phobius"/>
    </source>
</evidence>
<protein>
    <submittedName>
        <fullName evidence="10">Unannotated protein</fullName>
    </submittedName>
</protein>
<evidence type="ECO:0000256" key="6">
    <source>
        <dbReference type="ARBA" id="ARBA00022989"/>
    </source>
</evidence>
<evidence type="ECO:0000256" key="4">
    <source>
        <dbReference type="ARBA" id="ARBA00022960"/>
    </source>
</evidence>
<dbReference type="GO" id="GO:0009252">
    <property type="term" value="P:peptidoglycan biosynthetic process"/>
    <property type="evidence" value="ECO:0007669"/>
    <property type="project" value="UniProtKB-KW"/>
</dbReference>
<dbReference type="GO" id="GO:0005886">
    <property type="term" value="C:plasma membrane"/>
    <property type="evidence" value="ECO:0007669"/>
    <property type="project" value="UniProtKB-SubCell"/>
</dbReference>
<dbReference type="GO" id="GO:0008360">
    <property type="term" value="P:regulation of cell shape"/>
    <property type="evidence" value="ECO:0007669"/>
    <property type="project" value="UniProtKB-KW"/>
</dbReference>
<feature type="transmembrane region" description="Helical" evidence="9">
    <location>
        <begin position="233"/>
        <end position="254"/>
    </location>
</feature>
<accession>A0A6J6WT23</accession>
<keyword evidence="4" id="KW-0133">Cell shape</keyword>
<gene>
    <name evidence="10" type="ORF">UFOPK2975_00375</name>
</gene>
<sequence length="431" mass="45191">MSFTEPTLLTPAPEPTNTSRIPLPEGTLTVGVGLFIAGISAFVFFKIGQQALGQDGFKPIVAMWFIAFSLAPGFFLPIEQEVGRALSHRRALNQGGQPIIRRMIPLAATMLIVLAVIIAVASPYLTKHLFDGYGVVVVCLVLTLVSYAPMHLARGICSGSQRFGSYGIIIGADGAARVIGVAVLWALGVNSVGAFALMIALSPLVGVIGVGLFGKLHTDAGPPAPWSEVTPNLGWLLLGSLFGAALVNAGPITVDILGADAKPELITQFGNAVIFARIPLFLFQAVQAALLPRLARLAAQGHLDEFRSALRKLLVLVVGVGVVGTIGAFAIGPAVLKLVYEGNIDRRTLTLLALSSAIYMVAVTFAQATIALRGHALAGAGWALGFASFVALAAWSSNDLYLRVEIALVGSSVVALVSFMLALRSRMLKFS</sequence>
<keyword evidence="5" id="KW-0573">Peptidoglycan synthesis</keyword>
<feature type="transmembrane region" description="Helical" evidence="9">
    <location>
        <begin position="133"/>
        <end position="153"/>
    </location>
</feature>
<comment type="subcellular location">
    <subcellularLocation>
        <location evidence="1">Cell membrane</location>
        <topology evidence="1">Multi-pass membrane protein</topology>
    </subcellularLocation>
</comment>
<evidence type="ECO:0000256" key="8">
    <source>
        <dbReference type="SAM" id="MobiDB-lite"/>
    </source>
</evidence>
<feature type="compositionally biased region" description="Low complexity" evidence="8">
    <location>
        <begin position="1"/>
        <end position="11"/>
    </location>
</feature>
<keyword evidence="3 9" id="KW-0812">Transmembrane</keyword>
<feature type="transmembrane region" description="Helical" evidence="9">
    <location>
        <begin position="313"/>
        <end position="336"/>
    </location>
</feature>
<feature type="transmembrane region" description="Helical" evidence="9">
    <location>
        <begin position="165"/>
        <end position="187"/>
    </location>
</feature>
<dbReference type="PANTHER" id="PTHR30250">
    <property type="entry name" value="PST FAMILY PREDICTED COLANIC ACID TRANSPORTER"/>
    <property type="match status" value="1"/>
</dbReference>
<name>A0A6J6WT23_9ZZZZ</name>
<dbReference type="InterPro" id="IPR004268">
    <property type="entry name" value="MurJ"/>
</dbReference>
<reference evidence="10" key="1">
    <citation type="submission" date="2020-05" db="EMBL/GenBank/DDBJ databases">
        <authorList>
            <person name="Chiriac C."/>
            <person name="Salcher M."/>
            <person name="Ghai R."/>
            <person name="Kavagutti S V."/>
        </authorList>
    </citation>
    <scope>NUCLEOTIDE SEQUENCE</scope>
</reference>
<feature type="region of interest" description="Disordered" evidence="8">
    <location>
        <begin position="1"/>
        <end position="21"/>
    </location>
</feature>